<comment type="caution">
    <text evidence="2">The sequence shown here is derived from an EMBL/GenBank/DDBJ whole genome shotgun (WGS) entry which is preliminary data.</text>
</comment>
<feature type="coiled-coil region" evidence="1">
    <location>
        <begin position="248"/>
        <end position="275"/>
    </location>
</feature>
<organism evidence="2 3">
    <name type="scientific">Fasciolopsis buskii</name>
    <dbReference type="NCBI Taxonomy" id="27845"/>
    <lineage>
        <taxon>Eukaryota</taxon>
        <taxon>Metazoa</taxon>
        <taxon>Spiralia</taxon>
        <taxon>Lophotrochozoa</taxon>
        <taxon>Platyhelminthes</taxon>
        <taxon>Trematoda</taxon>
        <taxon>Digenea</taxon>
        <taxon>Plagiorchiida</taxon>
        <taxon>Echinostomata</taxon>
        <taxon>Echinostomatoidea</taxon>
        <taxon>Fasciolidae</taxon>
        <taxon>Fasciolopsis</taxon>
    </lineage>
</organism>
<dbReference type="OrthoDB" id="311279at2759"/>
<reference evidence="2" key="1">
    <citation type="submission" date="2019-05" db="EMBL/GenBank/DDBJ databases">
        <title>Annotation for the trematode Fasciolopsis buski.</title>
        <authorList>
            <person name="Choi Y.-J."/>
        </authorList>
    </citation>
    <scope>NUCLEOTIDE SEQUENCE</scope>
    <source>
        <strain evidence="2">HT</strain>
        <tissue evidence="2">Whole worm</tissue>
    </source>
</reference>
<feature type="coiled-coil region" evidence="1">
    <location>
        <begin position="195"/>
        <end position="222"/>
    </location>
</feature>
<evidence type="ECO:0000313" key="2">
    <source>
        <dbReference type="EMBL" id="KAA0184890.1"/>
    </source>
</evidence>
<keyword evidence="1" id="KW-0175">Coiled coil</keyword>
<gene>
    <name evidence="2" type="ORF">FBUS_04329</name>
</gene>
<feature type="coiled-coil region" evidence="1">
    <location>
        <begin position="25"/>
        <end position="84"/>
    </location>
</feature>
<dbReference type="AlphaFoldDB" id="A0A8E0RQ01"/>
<feature type="coiled-coil region" evidence="1">
    <location>
        <begin position="455"/>
        <end position="509"/>
    </location>
</feature>
<proteinExistence type="predicted"/>
<feature type="coiled-coil region" evidence="1">
    <location>
        <begin position="301"/>
        <end position="346"/>
    </location>
</feature>
<dbReference type="Proteomes" id="UP000728185">
    <property type="component" value="Unassembled WGS sequence"/>
</dbReference>
<evidence type="ECO:0000313" key="3">
    <source>
        <dbReference type="Proteomes" id="UP000728185"/>
    </source>
</evidence>
<keyword evidence="3" id="KW-1185">Reference proteome</keyword>
<sequence>MESSSREECKLNAVSLDHLGSELHALEHRRNYETLKTAYEQLKGNFIRSREVWKSQSRQMQMKERQAIAKLEEANIQIHTLLKELSSNARVKNEPELIESIRLEIQQRYEDEINRARSCILAAREESKKLNDEIVTLQSHLEFTKTDAQAALQQQQILYEAEIANLRHIKEDLLSRNQCLSSNELDRNKDDCREKAQLETKCQLLMDEVENLKKTLDSQKVTFLSGNENLLKNVTNLKIQNCELEAERENLNRQLSVMRQEVEHLRSELHFEKQRADDAVHTSTEAEYKLSQLTQRTRGELANLRLEAQEQRTAIEKQRDQFASKAQELEHKLEIMSARCQQMESDTAVYELASIEKEAIARDQWIREKTLLEARCTELSSRLKATQMKSSTNELGIQNEVKFLKRLSTEMLCLGQSRFIPFVAWCEQANEKSHNDQSSEVGQLQLTLLEKLKERDELKASLHSARVNLKRYMEDASKKKQQLCRHIRRLKEANQLKKLEMEKLKTENEILK</sequence>
<accession>A0A8E0RQ01</accession>
<evidence type="ECO:0000256" key="1">
    <source>
        <dbReference type="SAM" id="Coils"/>
    </source>
</evidence>
<protein>
    <submittedName>
        <fullName evidence="2">Uncharacterized protein</fullName>
    </submittedName>
</protein>
<name>A0A8E0RQ01_9TREM</name>
<dbReference type="EMBL" id="LUCM01010834">
    <property type="protein sequence ID" value="KAA0184890.1"/>
    <property type="molecule type" value="Genomic_DNA"/>
</dbReference>